<evidence type="ECO:0000256" key="3">
    <source>
        <dbReference type="ARBA" id="ARBA00025786"/>
    </source>
</evidence>
<evidence type="ECO:0000256" key="2">
    <source>
        <dbReference type="ARBA" id="ARBA00023315"/>
    </source>
</evidence>
<dbReference type="GO" id="GO:0031415">
    <property type="term" value="C:NatA complex"/>
    <property type="evidence" value="ECO:0007669"/>
    <property type="project" value="InterPro"/>
</dbReference>
<feature type="region of interest" description="Disordered" evidence="4">
    <location>
        <begin position="248"/>
        <end position="314"/>
    </location>
</feature>
<dbReference type="EMBL" id="LVLJ01003850">
    <property type="protein sequence ID" value="OAE19456.1"/>
    <property type="molecule type" value="Genomic_DNA"/>
</dbReference>
<name>A0A176VI34_MARPO</name>
<dbReference type="Gene3D" id="3.40.630.30">
    <property type="match status" value="1"/>
</dbReference>
<dbReference type="InterPro" id="IPR045047">
    <property type="entry name" value="Ard1-like"/>
</dbReference>
<feature type="compositionally biased region" description="Basic and acidic residues" evidence="4">
    <location>
        <begin position="248"/>
        <end position="269"/>
    </location>
</feature>
<dbReference type="InterPro" id="IPR016181">
    <property type="entry name" value="Acyl_CoA_acyltransferase"/>
</dbReference>
<proteinExistence type="inferred from homology"/>
<organism evidence="6 7">
    <name type="scientific">Marchantia polymorpha subsp. ruderalis</name>
    <dbReference type="NCBI Taxonomy" id="1480154"/>
    <lineage>
        <taxon>Eukaryota</taxon>
        <taxon>Viridiplantae</taxon>
        <taxon>Streptophyta</taxon>
        <taxon>Embryophyta</taxon>
        <taxon>Marchantiophyta</taxon>
        <taxon>Marchantiopsida</taxon>
        <taxon>Marchantiidae</taxon>
        <taxon>Marchantiales</taxon>
        <taxon>Marchantiaceae</taxon>
        <taxon>Marchantia</taxon>
    </lineage>
</organism>
<dbReference type="CDD" id="cd04301">
    <property type="entry name" value="NAT_SF"/>
    <property type="match status" value="1"/>
</dbReference>
<dbReference type="PANTHER" id="PTHR23091:SF4">
    <property type="entry name" value="N-TERMINAL AMINO-ACID N(ALPHA)-ACETYLTRANSFERASE NATA"/>
    <property type="match status" value="1"/>
</dbReference>
<dbReference type="SUPFAM" id="SSF55729">
    <property type="entry name" value="Acyl-CoA N-acyltransferases (Nat)"/>
    <property type="match status" value="1"/>
</dbReference>
<accession>A0A176VI34</accession>
<sequence length="314" mass="34217">MCVMVARVTESKSDHPSVWIDACLFGSISFCRFPLSLPPVTISNTSLCGFDLGLQPLPRTKIAALMATVDDLLAMQNCNLLCLPENYQMKYYLYHILSWPQLLYVAEDYNKKIVGYVLAKMEEKEDPSETHRNAAGKEDSSECHGHITSLAVLRTHRKLGLATKLMNAAQRAMQEVFGAEYVSLHVRKSNRAAFHLYTETLGYRINDTEAKYYADSEDAYDMRKELIVREKSDKSSVASVTAKVEKLSVSDAKSDSAGKKPAEKAKDDAGPPTSKRGRGDKSQAPAAAAGNGEKDQGKKAIAGGGGGQVATSVA</sequence>
<comment type="caution">
    <text evidence="6">The sequence shown here is derived from an EMBL/GenBank/DDBJ whole genome shotgun (WGS) entry which is preliminary data.</text>
</comment>
<dbReference type="PANTHER" id="PTHR23091">
    <property type="entry name" value="N-TERMINAL ACETYLTRANSFERASE"/>
    <property type="match status" value="1"/>
</dbReference>
<evidence type="ECO:0000256" key="4">
    <source>
        <dbReference type="SAM" id="MobiDB-lite"/>
    </source>
</evidence>
<keyword evidence="1" id="KW-0808">Transferase</keyword>
<evidence type="ECO:0000259" key="5">
    <source>
        <dbReference type="PROSITE" id="PS51186"/>
    </source>
</evidence>
<dbReference type="FunFam" id="3.40.630.30:FF:000037">
    <property type="entry name" value="N-alpha-acetyltransferase daf-31-like"/>
    <property type="match status" value="1"/>
</dbReference>
<evidence type="ECO:0000313" key="7">
    <source>
        <dbReference type="Proteomes" id="UP000077202"/>
    </source>
</evidence>
<comment type="similarity">
    <text evidence="3">Belongs to the acetyltransferase family. ARD1 subfamily.</text>
</comment>
<gene>
    <name evidence="6" type="ORF">AXG93_1040s1200</name>
</gene>
<feature type="domain" description="N-acetyltransferase" evidence="5">
    <location>
        <begin position="62"/>
        <end position="227"/>
    </location>
</feature>
<dbReference type="GO" id="GO:1990190">
    <property type="term" value="F:protein-N-terminal-glutamate acetyltransferase activity"/>
    <property type="evidence" value="ECO:0007669"/>
    <property type="project" value="TreeGrafter"/>
</dbReference>
<reference evidence="6" key="1">
    <citation type="submission" date="2016-03" db="EMBL/GenBank/DDBJ databases">
        <title>Mechanisms controlling the formation of the plant cell surface in tip-growing cells are functionally conserved among land plants.</title>
        <authorList>
            <person name="Honkanen S."/>
            <person name="Jones V.A."/>
            <person name="Morieri G."/>
            <person name="Champion C."/>
            <person name="Hetherington A.J."/>
            <person name="Kelly S."/>
            <person name="Saint-Marcoux D."/>
            <person name="Proust H."/>
            <person name="Prescott H."/>
            <person name="Dolan L."/>
        </authorList>
    </citation>
    <scope>NUCLEOTIDE SEQUENCE [LARGE SCALE GENOMIC DNA]</scope>
    <source>
        <tissue evidence="6">Whole gametophyte</tissue>
    </source>
</reference>
<protein>
    <recommendedName>
        <fullName evidence="5">N-acetyltransferase domain-containing protein</fullName>
    </recommendedName>
</protein>
<evidence type="ECO:0000313" key="6">
    <source>
        <dbReference type="EMBL" id="OAE19456.1"/>
    </source>
</evidence>
<keyword evidence="2" id="KW-0012">Acyltransferase</keyword>
<dbReference type="PROSITE" id="PS51186">
    <property type="entry name" value="GNAT"/>
    <property type="match status" value="1"/>
</dbReference>
<keyword evidence="7" id="KW-1185">Reference proteome</keyword>
<dbReference type="Pfam" id="PF00583">
    <property type="entry name" value="Acetyltransf_1"/>
    <property type="match status" value="1"/>
</dbReference>
<dbReference type="InterPro" id="IPR000182">
    <property type="entry name" value="GNAT_dom"/>
</dbReference>
<dbReference type="GO" id="GO:1990189">
    <property type="term" value="F:protein N-terminal-serine acetyltransferase activity"/>
    <property type="evidence" value="ECO:0007669"/>
    <property type="project" value="TreeGrafter"/>
</dbReference>
<dbReference type="Proteomes" id="UP000077202">
    <property type="component" value="Unassembled WGS sequence"/>
</dbReference>
<evidence type="ECO:0000256" key="1">
    <source>
        <dbReference type="ARBA" id="ARBA00022679"/>
    </source>
</evidence>
<dbReference type="AlphaFoldDB" id="A0A176VI34"/>